<dbReference type="Proteomes" id="UP000279959">
    <property type="component" value="Chromosome"/>
</dbReference>
<sequence length="276" mass="29385">MITNKAGIALGSEDPARTRDRPASVGPRPVAGDFHAATRQAPRYHNDGRAGLQGPHSSQTGGEVEEPECVHIIDDDPSVRSALVNLISAAGLCAQAYVSVDAFLADNEIAVAGCFLLDVRLPGLNGLDFLTQMTELGLCLPVILISGHGDVPMTVKGMKAGAVDFLTKPFQPSEVLEAVAEALGIDRARRQEQASHSDIVGRYESLTRRERQVMALVTAGKMNKQTAGLLGLSEITVKVYRAAVMRKMAVRTLADLVKASEQLATQSPDLFAANES</sequence>
<proteinExistence type="predicted"/>
<keyword evidence="4" id="KW-0597">Phosphoprotein</keyword>
<dbReference type="InterPro" id="IPR036388">
    <property type="entry name" value="WH-like_DNA-bd_sf"/>
</dbReference>
<evidence type="ECO:0000259" key="7">
    <source>
        <dbReference type="PROSITE" id="PS50110"/>
    </source>
</evidence>
<keyword evidence="1" id="KW-0805">Transcription regulation</keyword>
<dbReference type="PROSITE" id="PS50110">
    <property type="entry name" value="RESPONSE_REGULATORY"/>
    <property type="match status" value="1"/>
</dbReference>
<dbReference type="SMART" id="SM00421">
    <property type="entry name" value="HTH_LUXR"/>
    <property type="match status" value="1"/>
</dbReference>
<evidence type="ECO:0000313" key="9">
    <source>
        <dbReference type="Proteomes" id="UP000279959"/>
    </source>
</evidence>
<dbReference type="SUPFAM" id="SSF52172">
    <property type="entry name" value="CheY-like"/>
    <property type="match status" value="1"/>
</dbReference>
<gene>
    <name evidence="8" type="ORF">SAMIE_1004720</name>
</gene>
<evidence type="ECO:0000259" key="6">
    <source>
        <dbReference type="PROSITE" id="PS50043"/>
    </source>
</evidence>
<organism evidence="8 9">
    <name type="scientific">Sphingobium amiense</name>
    <dbReference type="NCBI Taxonomy" id="135719"/>
    <lineage>
        <taxon>Bacteria</taxon>
        <taxon>Pseudomonadati</taxon>
        <taxon>Pseudomonadota</taxon>
        <taxon>Alphaproteobacteria</taxon>
        <taxon>Sphingomonadales</taxon>
        <taxon>Sphingomonadaceae</taxon>
        <taxon>Sphingobium</taxon>
    </lineage>
</organism>
<dbReference type="SUPFAM" id="SSF46894">
    <property type="entry name" value="C-terminal effector domain of the bipartite response regulators"/>
    <property type="match status" value="1"/>
</dbReference>
<dbReference type="EMBL" id="AP018664">
    <property type="protein sequence ID" value="BBD96971.1"/>
    <property type="molecule type" value="Genomic_DNA"/>
</dbReference>
<dbReference type="Gene3D" id="1.10.10.10">
    <property type="entry name" value="Winged helix-like DNA-binding domain superfamily/Winged helix DNA-binding domain"/>
    <property type="match status" value="1"/>
</dbReference>
<dbReference type="GO" id="GO:0006355">
    <property type="term" value="P:regulation of DNA-templated transcription"/>
    <property type="evidence" value="ECO:0007669"/>
    <property type="project" value="InterPro"/>
</dbReference>
<dbReference type="InterPro" id="IPR011006">
    <property type="entry name" value="CheY-like_superfamily"/>
</dbReference>
<dbReference type="AlphaFoldDB" id="A0A494VYM1"/>
<dbReference type="SMART" id="SM00448">
    <property type="entry name" value="REC"/>
    <property type="match status" value="1"/>
</dbReference>
<dbReference type="CDD" id="cd06170">
    <property type="entry name" value="LuxR_C_like"/>
    <property type="match status" value="1"/>
</dbReference>
<dbReference type="PANTHER" id="PTHR44688:SF16">
    <property type="entry name" value="DNA-BINDING TRANSCRIPTIONAL ACTIVATOR DEVR_DOSR"/>
    <property type="match status" value="1"/>
</dbReference>
<evidence type="ECO:0000256" key="2">
    <source>
        <dbReference type="ARBA" id="ARBA00023125"/>
    </source>
</evidence>
<dbReference type="GO" id="GO:0000160">
    <property type="term" value="P:phosphorelay signal transduction system"/>
    <property type="evidence" value="ECO:0007669"/>
    <property type="project" value="InterPro"/>
</dbReference>
<evidence type="ECO:0000256" key="4">
    <source>
        <dbReference type="PROSITE-ProRule" id="PRU00169"/>
    </source>
</evidence>
<evidence type="ECO:0000313" key="8">
    <source>
        <dbReference type="EMBL" id="BBD96971.1"/>
    </source>
</evidence>
<keyword evidence="2 8" id="KW-0238">DNA-binding</keyword>
<protein>
    <submittedName>
        <fullName evidence="8">DNA-binding response regulator</fullName>
    </submittedName>
</protein>
<evidence type="ECO:0000256" key="1">
    <source>
        <dbReference type="ARBA" id="ARBA00023015"/>
    </source>
</evidence>
<dbReference type="PANTHER" id="PTHR44688">
    <property type="entry name" value="DNA-BINDING TRANSCRIPTIONAL ACTIVATOR DEVR_DOSR"/>
    <property type="match status" value="1"/>
</dbReference>
<dbReference type="InterPro" id="IPR001789">
    <property type="entry name" value="Sig_transdc_resp-reg_receiver"/>
</dbReference>
<accession>A0A494VYM1</accession>
<feature type="region of interest" description="Disordered" evidence="5">
    <location>
        <begin position="1"/>
        <end position="65"/>
    </location>
</feature>
<name>A0A494VYM1_9SPHN</name>
<reference evidence="8 9" key="1">
    <citation type="submission" date="2018-05" db="EMBL/GenBank/DDBJ databases">
        <title>Complete Genome Sequence of the Nonylphenol-Degrading Bacterium Sphingobium amiense DSM 16289T.</title>
        <authorList>
            <person name="Ootsuka M."/>
            <person name="Nishizawa T."/>
            <person name="Ohta H."/>
        </authorList>
    </citation>
    <scope>NUCLEOTIDE SEQUENCE [LARGE SCALE GENOMIC DNA]</scope>
    <source>
        <strain evidence="8 9">DSM 16289</strain>
    </source>
</reference>
<keyword evidence="3" id="KW-0804">Transcription</keyword>
<dbReference type="InterPro" id="IPR000792">
    <property type="entry name" value="Tscrpt_reg_LuxR_C"/>
</dbReference>
<dbReference type="Pfam" id="PF00072">
    <property type="entry name" value="Response_reg"/>
    <property type="match status" value="1"/>
</dbReference>
<dbReference type="Pfam" id="PF00196">
    <property type="entry name" value="GerE"/>
    <property type="match status" value="1"/>
</dbReference>
<keyword evidence="9" id="KW-1185">Reference proteome</keyword>
<evidence type="ECO:0000256" key="3">
    <source>
        <dbReference type="ARBA" id="ARBA00023163"/>
    </source>
</evidence>
<feature type="modified residue" description="4-aspartylphosphate" evidence="4">
    <location>
        <position position="118"/>
    </location>
</feature>
<dbReference type="PROSITE" id="PS50043">
    <property type="entry name" value="HTH_LUXR_2"/>
    <property type="match status" value="1"/>
</dbReference>
<dbReference type="KEGG" id="sami:SAMIE_1004720"/>
<dbReference type="PRINTS" id="PR00038">
    <property type="entry name" value="HTHLUXR"/>
</dbReference>
<evidence type="ECO:0000256" key="5">
    <source>
        <dbReference type="SAM" id="MobiDB-lite"/>
    </source>
</evidence>
<feature type="domain" description="HTH luxR-type" evidence="6">
    <location>
        <begin position="199"/>
        <end position="264"/>
    </location>
</feature>
<dbReference type="InterPro" id="IPR016032">
    <property type="entry name" value="Sig_transdc_resp-reg_C-effctor"/>
</dbReference>
<dbReference type="RefSeq" id="WP_083952394.1">
    <property type="nucleotide sequence ID" value="NZ_AP018664.1"/>
</dbReference>
<feature type="domain" description="Response regulatory" evidence="7">
    <location>
        <begin position="69"/>
        <end position="183"/>
    </location>
</feature>
<dbReference type="GO" id="GO:0003677">
    <property type="term" value="F:DNA binding"/>
    <property type="evidence" value="ECO:0007669"/>
    <property type="project" value="UniProtKB-KW"/>
</dbReference>
<dbReference type="Gene3D" id="3.40.50.2300">
    <property type="match status" value="1"/>
</dbReference>